<name>A0A2H3JJX4_WOLCO</name>
<protein>
    <recommendedName>
        <fullName evidence="4">DDE-1 domain-containing protein</fullName>
    </recommendedName>
</protein>
<accession>A0A2H3JJX4</accession>
<dbReference type="PANTHER" id="PTHR35871">
    <property type="entry name" value="EXPRESSED PROTEIN"/>
    <property type="match status" value="1"/>
</dbReference>
<evidence type="ECO:0000313" key="2">
    <source>
        <dbReference type="EMBL" id="PCH39099.1"/>
    </source>
</evidence>
<dbReference type="Proteomes" id="UP000218811">
    <property type="component" value="Unassembled WGS sequence"/>
</dbReference>
<dbReference type="EMBL" id="KB467954">
    <property type="protein sequence ID" value="PCH39099.1"/>
    <property type="molecule type" value="Genomic_DNA"/>
</dbReference>
<dbReference type="InterPro" id="IPR036397">
    <property type="entry name" value="RNaseH_sf"/>
</dbReference>
<dbReference type="OMA" id="WDTEQLL"/>
<dbReference type="STRING" id="742152.A0A2H3JJX4"/>
<feature type="region of interest" description="Disordered" evidence="1">
    <location>
        <begin position="1"/>
        <end position="39"/>
    </location>
</feature>
<dbReference type="Gene3D" id="3.30.420.10">
    <property type="entry name" value="Ribonuclease H-like superfamily/Ribonuclease H"/>
    <property type="match status" value="1"/>
</dbReference>
<organism evidence="2 3">
    <name type="scientific">Wolfiporia cocos (strain MD-104)</name>
    <name type="common">Brown rot fungus</name>
    <dbReference type="NCBI Taxonomy" id="742152"/>
    <lineage>
        <taxon>Eukaryota</taxon>
        <taxon>Fungi</taxon>
        <taxon>Dikarya</taxon>
        <taxon>Basidiomycota</taxon>
        <taxon>Agaricomycotina</taxon>
        <taxon>Agaricomycetes</taxon>
        <taxon>Polyporales</taxon>
        <taxon>Phaeolaceae</taxon>
        <taxon>Wolfiporia</taxon>
    </lineage>
</organism>
<feature type="compositionally biased region" description="Basic and acidic residues" evidence="1">
    <location>
        <begin position="21"/>
        <end position="34"/>
    </location>
</feature>
<dbReference type="OrthoDB" id="2753432at2759"/>
<dbReference type="PANTHER" id="PTHR35871:SF1">
    <property type="entry name" value="CXC1-LIKE CYSTEINE CLUSTER ASSOCIATED WITH KDZ TRANSPOSASES DOMAIN-CONTAINING PROTEIN"/>
    <property type="match status" value="1"/>
</dbReference>
<dbReference type="GO" id="GO:0003676">
    <property type="term" value="F:nucleic acid binding"/>
    <property type="evidence" value="ECO:0007669"/>
    <property type="project" value="InterPro"/>
</dbReference>
<sequence>MRPPKRKRNLTGLKNQAKEPPTAHEKHGEASKDTDTEDEWDSHLCFDSLKPDHTVELGLSESELEEESDWEDLENESFLESMIVMAEEAGDDPRDEDWVPEGQWRSRKYAKQAQKECPKVYAKGPDISSKSKRTQQRYQKLLQNQTKLTGLGFHFVPSSSHNIMPLSMMHSEANGSALVDSVTSCCLEPPSITIAAPSLEPQVSTSLEMSDQEEPLASDSMKEWEDELMEEMSAGAEICGWDKLCAQIKSDLKKRSGYTMSQINQLVILWNFATLRLKGYRHIPASLEIARQWHESDGAYFARHVRALAQHYQVFEQLPVEKRGGRKHSQSHLNDESVQTAARNWLTVQTSGQVTPWAFQSALNDTVLLALNIVLKRPLCVRTARRWLIRLGWRHTTIKNGVYMDGHERLDVAKYRQEVFLPTMATFEKRMTHYNGPQLTPVKPELAPGMREVIALLRQDEVVLRKKGRGQLIHVSDFILEATRHLVYTDPQTGVIDDACQIIYPGSNGDAWWDTAQLIAQVKQAIAIFNKAHPNCVALFIFDQSSAHASLALDALRAFDMNKSNGGKQRQQQDTMIPQSNPTAAFRGQLQKMTLSNGEPKGLQQVLEECGFDVSLLRAKCTPVCPFESKNCCMARLLSQQDDFANQPSMLETVIKDAGHECLFLPKFHCKLNPIEMYWGWCKYRYREVIKKSFNKAKEAAQEKLNSCPVDTIRHFINKSWHLMDAYQHGLTGKAAAWAVRKYRQHRQVSQGAMMAIEAVLN</sequence>
<proteinExistence type="predicted"/>
<reference evidence="2 3" key="1">
    <citation type="journal article" date="2012" name="Science">
        <title>The Paleozoic origin of enzymatic lignin decomposition reconstructed from 31 fungal genomes.</title>
        <authorList>
            <person name="Floudas D."/>
            <person name="Binder M."/>
            <person name="Riley R."/>
            <person name="Barry K."/>
            <person name="Blanchette R.A."/>
            <person name="Henrissat B."/>
            <person name="Martinez A.T."/>
            <person name="Otillar R."/>
            <person name="Spatafora J.W."/>
            <person name="Yadav J.S."/>
            <person name="Aerts A."/>
            <person name="Benoit I."/>
            <person name="Boyd A."/>
            <person name="Carlson A."/>
            <person name="Copeland A."/>
            <person name="Coutinho P.M."/>
            <person name="de Vries R.P."/>
            <person name="Ferreira P."/>
            <person name="Findley K."/>
            <person name="Foster B."/>
            <person name="Gaskell J."/>
            <person name="Glotzer D."/>
            <person name="Gorecki P."/>
            <person name="Heitman J."/>
            <person name="Hesse C."/>
            <person name="Hori C."/>
            <person name="Igarashi K."/>
            <person name="Jurgens J.A."/>
            <person name="Kallen N."/>
            <person name="Kersten P."/>
            <person name="Kohler A."/>
            <person name="Kuees U."/>
            <person name="Kumar T.K.A."/>
            <person name="Kuo A."/>
            <person name="LaButti K."/>
            <person name="Larrondo L.F."/>
            <person name="Lindquist E."/>
            <person name="Ling A."/>
            <person name="Lombard V."/>
            <person name="Lucas S."/>
            <person name="Lundell T."/>
            <person name="Martin R."/>
            <person name="McLaughlin D.J."/>
            <person name="Morgenstern I."/>
            <person name="Morin E."/>
            <person name="Murat C."/>
            <person name="Nagy L.G."/>
            <person name="Nolan M."/>
            <person name="Ohm R.A."/>
            <person name="Patyshakuliyeva A."/>
            <person name="Rokas A."/>
            <person name="Ruiz-Duenas F.J."/>
            <person name="Sabat G."/>
            <person name="Salamov A."/>
            <person name="Samejima M."/>
            <person name="Schmutz J."/>
            <person name="Slot J.C."/>
            <person name="St John F."/>
            <person name="Stenlid J."/>
            <person name="Sun H."/>
            <person name="Sun S."/>
            <person name="Syed K."/>
            <person name="Tsang A."/>
            <person name="Wiebenga A."/>
            <person name="Young D."/>
            <person name="Pisabarro A."/>
            <person name="Eastwood D.C."/>
            <person name="Martin F."/>
            <person name="Cullen D."/>
            <person name="Grigoriev I.V."/>
            <person name="Hibbett D.S."/>
        </authorList>
    </citation>
    <scope>NUCLEOTIDE SEQUENCE [LARGE SCALE GENOMIC DNA]</scope>
    <source>
        <strain evidence="2 3">MD-104</strain>
    </source>
</reference>
<evidence type="ECO:0008006" key="4">
    <source>
        <dbReference type="Google" id="ProtNLM"/>
    </source>
</evidence>
<evidence type="ECO:0000313" key="3">
    <source>
        <dbReference type="Proteomes" id="UP000218811"/>
    </source>
</evidence>
<evidence type="ECO:0000256" key="1">
    <source>
        <dbReference type="SAM" id="MobiDB-lite"/>
    </source>
</evidence>
<dbReference type="AlphaFoldDB" id="A0A2H3JJX4"/>
<keyword evidence="3" id="KW-1185">Reference proteome</keyword>
<gene>
    <name evidence="2" type="ORF">WOLCODRAFT_85041</name>
</gene>